<evidence type="ECO:0000313" key="2">
    <source>
        <dbReference type="Proteomes" id="UP000270296"/>
    </source>
</evidence>
<protein>
    <submittedName>
        <fullName evidence="3">ATG7_N domain-containing protein</fullName>
    </submittedName>
</protein>
<reference evidence="3" key="1">
    <citation type="submission" date="2016-06" db="UniProtKB">
        <authorList>
            <consortium name="WormBaseParasite"/>
        </authorList>
    </citation>
    <scope>IDENTIFICATION</scope>
</reference>
<name>A0A183IHJ3_9BILA</name>
<dbReference type="WBParaSite" id="SBAD_0000323401-mRNA-1">
    <property type="protein sequence ID" value="SBAD_0000323401-mRNA-1"/>
    <property type="gene ID" value="SBAD_0000323401"/>
</dbReference>
<evidence type="ECO:0000313" key="3">
    <source>
        <dbReference type="WBParaSite" id="SBAD_0000323401-mRNA-1"/>
    </source>
</evidence>
<evidence type="ECO:0000313" key="1">
    <source>
        <dbReference type="EMBL" id="VDO99961.1"/>
    </source>
</evidence>
<organism evidence="3">
    <name type="scientific">Soboliphyme baturini</name>
    <dbReference type="NCBI Taxonomy" id="241478"/>
    <lineage>
        <taxon>Eukaryota</taxon>
        <taxon>Metazoa</taxon>
        <taxon>Ecdysozoa</taxon>
        <taxon>Nematoda</taxon>
        <taxon>Enoplea</taxon>
        <taxon>Dorylaimia</taxon>
        <taxon>Dioctophymatida</taxon>
        <taxon>Dioctophymatoidea</taxon>
        <taxon>Soboliphymatidae</taxon>
        <taxon>Soboliphyme</taxon>
    </lineage>
</organism>
<sequence length="47" mass="5105">MAVLHQLTKAVMPDKEQVVDWTEAETSSFSSAPIVVRQTLAQLSSSS</sequence>
<accession>A0A183IHJ3</accession>
<dbReference type="EMBL" id="UZAM01007562">
    <property type="protein sequence ID" value="VDO99961.1"/>
    <property type="molecule type" value="Genomic_DNA"/>
</dbReference>
<reference evidence="1 2" key="2">
    <citation type="submission" date="2018-11" db="EMBL/GenBank/DDBJ databases">
        <authorList>
            <consortium name="Pathogen Informatics"/>
        </authorList>
    </citation>
    <scope>NUCLEOTIDE SEQUENCE [LARGE SCALE GENOMIC DNA]</scope>
</reference>
<dbReference type="Proteomes" id="UP000270296">
    <property type="component" value="Unassembled WGS sequence"/>
</dbReference>
<keyword evidence="2" id="KW-1185">Reference proteome</keyword>
<dbReference type="AlphaFoldDB" id="A0A183IHJ3"/>
<proteinExistence type="predicted"/>
<gene>
    <name evidence="1" type="ORF">SBAD_LOCUS3088</name>
</gene>